<proteinExistence type="inferred from homology"/>
<accession>A0A645IEG4</accession>
<organism evidence="4">
    <name type="scientific">bioreactor metagenome</name>
    <dbReference type="NCBI Taxonomy" id="1076179"/>
    <lineage>
        <taxon>unclassified sequences</taxon>
        <taxon>metagenomes</taxon>
        <taxon>ecological metagenomes</taxon>
    </lineage>
</organism>
<dbReference type="AlphaFoldDB" id="A0A645IEG4"/>
<evidence type="ECO:0000256" key="3">
    <source>
        <dbReference type="ARBA" id="ARBA00022801"/>
    </source>
</evidence>
<dbReference type="GO" id="GO:0008855">
    <property type="term" value="F:exodeoxyribonuclease VII activity"/>
    <property type="evidence" value="ECO:0007669"/>
    <property type="project" value="UniProtKB-EC"/>
</dbReference>
<dbReference type="GO" id="GO:0009318">
    <property type="term" value="C:exodeoxyribonuclease VII complex"/>
    <property type="evidence" value="ECO:0007669"/>
    <property type="project" value="InterPro"/>
</dbReference>
<dbReference type="PANTHER" id="PTHR34137">
    <property type="entry name" value="EXODEOXYRIBONUCLEASE 7 SMALL SUBUNIT"/>
    <property type="match status" value="1"/>
</dbReference>
<evidence type="ECO:0000256" key="2">
    <source>
        <dbReference type="ARBA" id="ARBA00022722"/>
    </source>
</evidence>
<evidence type="ECO:0000313" key="4">
    <source>
        <dbReference type="EMBL" id="MPN45793.1"/>
    </source>
</evidence>
<dbReference type="Gene3D" id="1.10.287.1040">
    <property type="entry name" value="Exonuclease VII, small subunit"/>
    <property type="match status" value="1"/>
</dbReference>
<dbReference type="InterPro" id="IPR003761">
    <property type="entry name" value="Exonuc_VII_S"/>
</dbReference>
<dbReference type="NCBIfam" id="TIGR01280">
    <property type="entry name" value="xseB"/>
    <property type="match status" value="1"/>
</dbReference>
<comment type="caution">
    <text evidence="4">The sequence shown here is derived from an EMBL/GenBank/DDBJ whole genome shotgun (WGS) entry which is preliminary data.</text>
</comment>
<reference evidence="4" key="1">
    <citation type="submission" date="2019-08" db="EMBL/GenBank/DDBJ databases">
        <authorList>
            <person name="Kucharzyk K."/>
            <person name="Murdoch R.W."/>
            <person name="Higgins S."/>
            <person name="Loffler F."/>
        </authorList>
    </citation>
    <scope>NUCLEOTIDE SEQUENCE</scope>
</reference>
<dbReference type="PIRSF" id="PIRSF006488">
    <property type="entry name" value="Exonuc_VII_S"/>
    <property type="match status" value="1"/>
</dbReference>
<dbReference type="EC" id="3.1.11.6" evidence="4"/>
<dbReference type="GO" id="GO:0005829">
    <property type="term" value="C:cytosol"/>
    <property type="evidence" value="ECO:0007669"/>
    <property type="project" value="TreeGrafter"/>
</dbReference>
<name>A0A645IEG4_9ZZZZ</name>
<dbReference type="SUPFAM" id="SSF116842">
    <property type="entry name" value="XseB-like"/>
    <property type="match status" value="1"/>
</dbReference>
<keyword evidence="2" id="KW-0540">Nuclease</keyword>
<dbReference type="NCBIfam" id="NF002140">
    <property type="entry name" value="PRK00977.1-4"/>
    <property type="match status" value="1"/>
</dbReference>
<dbReference type="InterPro" id="IPR037004">
    <property type="entry name" value="Exonuc_VII_ssu_sf"/>
</dbReference>
<dbReference type="HAMAP" id="MF_00337">
    <property type="entry name" value="Exonuc_7_S"/>
    <property type="match status" value="1"/>
</dbReference>
<protein>
    <submittedName>
        <fullName evidence="4">Exodeoxyribonuclease 7 small subunit</fullName>
        <ecNumber evidence="4">3.1.11.6</ecNumber>
    </submittedName>
</protein>
<dbReference type="EMBL" id="VSSQ01105939">
    <property type="protein sequence ID" value="MPN45793.1"/>
    <property type="molecule type" value="Genomic_DNA"/>
</dbReference>
<dbReference type="GO" id="GO:0006308">
    <property type="term" value="P:DNA catabolic process"/>
    <property type="evidence" value="ECO:0007669"/>
    <property type="project" value="InterPro"/>
</dbReference>
<evidence type="ECO:0000256" key="1">
    <source>
        <dbReference type="ARBA" id="ARBA00022490"/>
    </source>
</evidence>
<dbReference type="PANTHER" id="PTHR34137:SF1">
    <property type="entry name" value="EXODEOXYRIBONUCLEASE 7 SMALL SUBUNIT"/>
    <property type="match status" value="1"/>
</dbReference>
<sequence length="71" mass="8257">MGRKAESYEGLMAKLEEILSNMDSGEISLEDSMKKYEEGIKICNKLYKILNDSENKIKILMNEGEENFEYQ</sequence>
<dbReference type="Pfam" id="PF02609">
    <property type="entry name" value="Exonuc_VII_S"/>
    <property type="match status" value="1"/>
</dbReference>
<keyword evidence="1" id="KW-0963">Cytoplasm</keyword>
<keyword evidence="3 4" id="KW-0378">Hydrolase</keyword>
<gene>
    <name evidence="4" type="primary">xseB_38</name>
    <name evidence="4" type="ORF">SDC9_193365</name>
</gene>